<dbReference type="WBParaSite" id="PEQ_0000774001-mRNA-1">
    <property type="protein sequence ID" value="PEQ_0000774001-mRNA-1"/>
    <property type="gene ID" value="PEQ_0000774001"/>
</dbReference>
<organism evidence="1 2">
    <name type="scientific">Parascaris equorum</name>
    <name type="common">Equine roundworm</name>
    <dbReference type="NCBI Taxonomy" id="6256"/>
    <lineage>
        <taxon>Eukaryota</taxon>
        <taxon>Metazoa</taxon>
        <taxon>Ecdysozoa</taxon>
        <taxon>Nematoda</taxon>
        <taxon>Chromadorea</taxon>
        <taxon>Rhabditida</taxon>
        <taxon>Spirurina</taxon>
        <taxon>Ascaridomorpha</taxon>
        <taxon>Ascaridoidea</taxon>
        <taxon>Ascarididae</taxon>
        <taxon>Parascaris</taxon>
    </lineage>
</organism>
<reference evidence="2" key="1">
    <citation type="submission" date="2022-11" db="UniProtKB">
        <authorList>
            <consortium name="WormBaseParasite"/>
        </authorList>
    </citation>
    <scope>IDENTIFICATION</scope>
</reference>
<evidence type="ECO:0000313" key="1">
    <source>
        <dbReference type="Proteomes" id="UP000887564"/>
    </source>
</evidence>
<sequence>MDLEDCSLITDATLENLSKGCPRLVNLSRFACSPGQLERILRCIFPLSGTFNHSVCCYLDFTAVYSCGYWLIMGVIS</sequence>
<dbReference type="Proteomes" id="UP000887564">
    <property type="component" value="Unplaced"/>
</dbReference>
<proteinExistence type="predicted"/>
<protein>
    <submittedName>
        <fullName evidence="2">Uncharacterized protein</fullName>
    </submittedName>
</protein>
<accession>A0A914S0A3</accession>
<keyword evidence="1" id="KW-1185">Reference proteome</keyword>
<name>A0A914S0A3_PAREQ</name>
<evidence type="ECO:0000313" key="2">
    <source>
        <dbReference type="WBParaSite" id="PEQ_0000774001-mRNA-1"/>
    </source>
</evidence>
<dbReference type="AlphaFoldDB" id="A0A914S0A3"/>